<dbReference type="RefSeq" id="WP_070125307.1">
    <property type="nucleotide sequence ID" value="NZ_MDHN01000021.1"/>
</dbReference>
<evidence type="ECO:0000313" key="3">
    <source>
        <dbReference type="Proteomes" id="UP000175691"/>
    </source>
</evidence>
<feature type="transmembrane region" description="Helical" evidence="1">
    <location>
        <begin position="33"/>
        <end position="51"/>
    </location>
</feature>
<organism evidence="2 3">
    <name type="scientific">Alteromonas confluentis</name>
    <dbReference type="NCBI Taxonomy" id="1656094"/>
    <lineage>
        <taxon>Bacteria</taxon>
        <taxon>Pseudomonadati</taxon>
        <taxon>Pseudomonadota</taxon>
        <taxon>Gammaproteobacteria</taxon>
        <taxon>Alteromonadales</taxon>
        <taxon>Alteromonadaceae</taxon>
        <taxon>Alteromonas/Salinimonas group</taxon>
        <taxon>Alteromonas</taxon>
    </lineage>
</organism>
<dbReference type="Proteomes" id="UP000175691">
    <property type="component" value="Unassembled WGS sequence"/>
</dbReference>
<keyword evidence="1" id="KW-0812">Transmembrane</keyword>
<reference evidence="2 3" key="1">
    <citation type="submission" date="2016-08" db="EMBL/GenBank/DDBJ databases">
        <authorList>
            <person name="Seilhamer J.J."/>
        </authorList>
    </citation>
    <scope>NUCLEOTIDE SEQUENCE [LARGE SCALE GENOMIC DNA]</scope>
    <source>
        <strain evidence="2 3">KCTC 42603</strain>
    </source>
</reference>
<keyword evidence="1" id="KW-0472">Membrane</keyword>
<keyword evidence="3" id="KW-1185">Reference proteome</keyword>
<dbReference type="OrthoDB" id="6334640at2"/>
<proteinExistence type="predicted"/>
<feature type="transmembrane region" description="Helical" evidence="1">
    <location>
        <begin position="57"/>
        <end position="75"/>
    </location>
</feature>
<dbReference type="AlphaFoldDB" id="A0A1E7ZBU0"/>
<protein>
    <recommendedName>
        <fullName evidence="4">DUF2244 domain-containing protein</fullName>
    </recommendedName>
</protein>
<gene>
    <name evidence="2" type="ORF">BFC18_10735</name>
</gene>
<accession>A0A1E7ZBU0</accession>
<evidence type="ECO:0000313" key="2">
    <source>
        <dbReference type="EMBL" id="OFC70914.1"/>
    </source>
</evidence>
<evidence type="ECO:0000256" key="1">
    <source>
        <dbReference type="SAM" id="Phobius"/>
    </source>
</evidence>
<sequence>MSENQVSVKTFSKEELKHAVIFSGISPKAMRRVFAAWCVFCVVVAIIVVMAPDLSQVFQLTVFGVLIAFSVAMFAQSRIAEGWPAMLSCEDQICVVRDPQMREFVCVPSSLVTAAEPTLIKPNKKAIALKLNTERLTATDLDTLNQAVWPRDDRLLALAQFISRDKACTRLRKSFPHLAS</sequence>
<evidence type="ECO:0008006" key="4">
    <source>
        <dbReference type="Google" id="ProtNLM"/>
    </source>
</evidence>
<keyword evidence="1" id="KW-1133">Transmembrane helix</keyword>
<name>A0A1E7ZBU0_9ALTE</name>
<comment type="caution">
    <text evidence="2">The sequence shown here is derived from an EMBL/GenBank/DDBJ whole genome shotgun (WGS) entry which is preliminary data.</text>
</comment>
<dbReference type="EMBL" id="MDHN01000021">
    <property type="protein sequence ID" value="OFC70914.1"/>
    <property type="molecule type" value="Genomic_DNA"/>
</dbReference>